<dbReference type="Gene3D" id="1.10.760.10">
    <property type="entry name" value="Cytochrome c-like domain"/>
    <property type="match status" value="1"/>
</dbReference>
<organism evidence="7 8">
    <name type="scientific">Persicobacter psychrovividus</name>
    <dbReference type="NCBI Taxonomy" id="387638"/>
    <lineage>
        <taxon>Bacteria</taxon>
        <taxon>Pseudomonadati</taxon>
        <taxon>Bacteroidota</taxon>
        <taxon>Cytophagia</taxon>
        <taxon>Cytophagales</taxon>
        <taxon>Persicobacteraceae</taxon>
        <taxon>Persicobacter</taxon>
    </lineage>
</organism>
<name>A0ABM7VFU0_9BACT</name>
<feature type="signal peptide" evidence="5">
    <location>
        <begin position="1"/>
        <end position="24"/>
    </location>
</feature>
<accession>A0ABM7VFU0</accession>
<evidence type="ECO:0000256" key="5">
    <source>
        <dbReference type="SAM" id="SignalP"/>
    </source>
</evidence>
<keyword evidence="2 4" id="KW-0479">Metal-binding</keyword>
<protein>
    <recommendedName>
        <fullName evidence="6">Cytochrome c domain-containing protein</fullName>
    </recommendedName>
</protein>
<dbReference type="PANTHER" id="PTHR40394:SF2">
    <property type="entry name" value="QUINOL:CYTOCHROME C OXIDOREDUCTASE MEMBRANE PROTEIN"/>
    <property type="match status" value="1"/>
</dbReference>
<dbReference type="RefSeq" id="WP_332919953.1">
    <property type="nucleotide sequence ID" value="NZ_AP025292.1"/>
</dbReference>
<sequence>MRFSWNTLWMSALAATAMFGCTMADGDNQGVEYAPNMYHSVAYEPLKQIDNKEAGSWLSTREDGLGEFFNSNVNNPNNMNMREPVAGTVKRDENGLLPYRLPADSLEYAGKVVTNPFEKTEAMVENGRALYNKFCVQCHGGAGQGDGKVGKVFKGVPSYSKGRVAEVSEGHIFHVITHGKGRMGAHASQLNQKERWEIVTYVQQLQKQ</sequence>
<dbReference type="Proteomes" id="UP001354989">
    <property type="component" value="Chromosome"/>
</dbReference>
<keyword evidence="5" id="KW-0732">Signal</keyword>
<keyword evidence="1 4" id="KW-0349">Heme</keyword>
<dbReference type="PROSITE" id="PS51257">
    <property type="entry name" value="PROKAR_LIPOPROTEIN"/>
    <property type="match status" value="1"/>
</dbReference>
<evidence type="ECO:0000256" key="4">
    <source>
        <dbReference type="PROSITE-ProRule" id="PRU00433"/>
    </source>
</evidence>
<dbReference type="SUPFAM" id="SSF46626">
    <property type="entry name" value="Cytochrome c"/>
    <property type="match status" value="1"/>
</dbReference>
<feature type="chain" id="PRO_5047512757" description="Cytochrome c domain-containing protein" evidence="5">
    <location>
        <begin position="25"/>
        <end position="208"/>
    </location>
</feature>
<proteinExistence type="predicted"/>
<evidence type="ECO:0000313" key="8">
    <source>
        <dbReference type="Proteomes" id="UP001354989"/>
    </source>
</evidence>
<evidence type="ECO:0000256" key="1">
    <source>
        <dbReference type="ARBA" id="ARBA00022617"/>
    </source>
</evidence>
<dbReference type="InterPro" id="IPR036909">
    <property type="entry name" value="Cyt_c-like_dom_sf"/>
</dbReference>
<feature type="domain" description="Cytochrome c" evidence="6">
    <location>
        <begin position="122"/>
        <end position="206"/>
    </location>
</feature>
<gene>
    <name evidence="7" type="ORF">PEPS_20820</name>
</gene>
<evidence type="ECO:0000256" key="3">
    <source>
        <dbReference type="ARBA" id="ARBA00023004"/>
    </source>
</evidence>
<dbReference type="InterPro" id="IPR009056">
    <property type="entry name" value="Cyt_c-like_dom"/>
</dbReference>
<reference evidence="7 8" key="1">
    <citation type="submission" date="2021-12" db="EMBL/GenBank/DDBJ databases">
        <title>Genome sequencing of bacteria with rrn-lacking chromosome and rrn-plasmid.</title>
        <authorList>
            <person name="Anda M."/>
            <person name="Iwasaki W."/>
        </authorList>
    </citation>
    <scope>NUCLEOTIDE SEQUENCE [LARGE SCALE GENOMIC DNA]</scope>
    <source>
        <strain evidence="7 8">NBRC 101262</strain>
    </source>
</reference>
<keyword evidence="3 4" id="KW-0408">Iron</keyword>
<dbReference type="EMBL" id="AP025292">
    <property type="protein sequence ID" value="BDC99801.1"/>
    <property type="molecule type" value="Genomic_DNA"/>
</dbReference>
<dbReference type="Pfam" id="PF13442">
    <property type="entry name" value="Cytochrome_CBB3"/>
    <property type="match status" value="1"/>
</dbReference>
<evidence type="ECO:0000313" key="7">
    <source>
        <dbReference type="EMBL" id="BDC99801.1"/>
    </source>
</evidence>
<evidence type="ECO:0000256" key="2">
    <source>
        <dbReference type="ARBA" id="ARBA00022723"/>
    </source>
</evidence>
<dbReference type="PROSITE" id="PS51007">
    <property type="entry name" value="CYTC"/>
    <property type="match status" value="1"/>
</dbReference>
<keyword evidence="8" id="KW-1185">Reference proteome</keyword>
<evidence type="ECO:0000259" key="6">
    <source>
        <dbReference type="PROSITE" id="PS51007"/>
    </source>
</evidence>
<dbReference type="PANTHER" id="PTHR40394">
    <property type="entry name" value="LIPOPROTEIN-RELATED"/>
    <property type="match status" value="1"/>
</dbReference>